<comment type="caution">
    <text evidence="3">The sequence shown here is derived from an EMBL/GenBank/DDBJ whole genome shotgun (WGS) entry which is preliminary data.</text>
</comment>
<dbReference type="AlphaFoldDB" id="A0A366KBJ4"/>
<proteinExistence type="predicted"/>
<evidence type="ECO:0000256" key="2">
    <source>
        <dbReference type="SAM" id="Phobius"/>
    </source>
</evidence>
<keyword evidence="4" id="KW-1185">Reference proteome</keyword>
<organism evidence="3 4">
    <name type="scientific">Bifidobacterium xylocopae</name>
    <dbReference type="NCBI Taxonomy" id="2493119"/>
    <lineage>
        <taxon>Bacteria</taxon>
        <taxon>Bacillati</taxon>
        <taxon>Actinomycetota</taxon>
        <taxon>Actinomycetes</taxon>
        <taxon>Bifidobacteriales</taxon>
        <taxon>Bifidobacteriaceae</taxon>
        <taxon>Bifidobacterium</taxon>
    </lineage>
</organism>
<protein>
    <recommendedName>
        <fullName evidence="5">Teichoic acid transporter</fullName>
    </recommendedName>
</protein>
<dbReference type="Proteomes" id="UP000252345">
    <property type="component" value="Unassembled WGS sequence"/>
</dbReference>
<evidence type="ECO:0000313" key="4">
    <source>
        <dbReference type="Proteomes" id="UP000252345"/>
    </source>
</evidence>
<sequence>MTDTRYRSGVEAQGERSMKRREVSAHPEATIADSEYSLADIQRKQAKPMRWVVFILAALLAIVVPYGLGRTLAIHHTAGVLRLVSGLDPRGIALIAWTVTLVAFVGLGMSIIESSSWFWRVLFVVGIAAEQLIAGLCLLKFNFWYGTYVIYQQSSVLANAANLGILAAGLSVAVFAVLFVAILIGVRKDSPLNTLTHSWSALTMFFVIELAAILIVLFGGLIN</sequence>
<dbReference type="OrthoDB" id="3231612at2"/>
<feature type="compositionally biased region" description="Basic and acidic residues" evidence="1">
    <location>
        <begin position="1"/>
        <end position="25"/>
    </location>
</feature>
<feature type="transmembrane region" description="Helical" evidence="2">
    <location>
        <begin position="198"/>
        <end position="222"/>
    </location>
</feature>
<keyword evidence="2" id="KW-0472">Membrane</keyword>
<feature type="transmembrane region" description="Helical" evidence="2">
    <location>
        <begin position="51"/>
        <end position="69"/>
    </location>
</feature>
<gene>
    <name evidence="3" type="ORF">CRD59_05445</name>
</gene>
<feature type="transmembrane region" description="Helical" evidence="2">
    <location>
        <begin position="121"/>
        <end position="145"/>
    </location>
</feature>
<keyword evidence="2" id="KW-0812">Transmembrane</keyword>
<feature type="transmembrane region" description="Helical" evidence="2">
    <location>
        <begin position="165"/>
        <end position="186"/>
    </location>
</feature>
<name>A0A366KBJ4_9BIFI</name>
<keyword evidence="2" id="KW-1133">Transmembrane helix</keyword>
<reference evidence="3 4" key="1">
    <citation type="submission" date="2017-10" db="EMBL/GenBank/DDBJ databases">
        <title>Bifidobacterium xylocopum sp. nov. and Bifidobacterium aemilianum sp. nov., from the carpenter bee (Xylocopa violacea) digestive tract.</title>
        <authorList>
            <person name="Alberoni D."/>
            <person name="Baffoni L."/>
            <person name="Di Gioia D."/>
            <person name="Gaggia F."/>
            <person name="Biavati B."/>
        </authorList>
    </citation>
    <scope>NUCLEOTIDE SEQUENCE [LARGE SCALE GENOMIC DNA]</scope>
    <source>
        <strain evidence="3 4">XV2</strain>
    </source>
</reference>
<evidence type="ECO:0008006" key="5">
    <source>
        <dbReference type="Google" id="ProtNLM"/>
    </source>
</evidence>
<evidence type="ECO:0000256" key="1">
    <source>
        <dbReference type="SAM" id="MobiDB-lite"/>
    </source>
</evidence>
<dbReference type="EMBL" id="PDCH01000010">
    <property type="protein sequence ID" value="RBP99095.1"/>
    <property type="molecule type" value="Genomic_DNA"/>
</dbReference>
<accession>A0A366KBJ4</accession>
<feature type="transmembrane region" description="Helical" evidence="2">
    <location>
        <begin position="89"/>
        <end position="109"/>
    </location>
</feature>
<evidence type="ECO:0000313" key="3">
    <source>
        <dbReference type="EMBL" id="RBP99095.1"/>
    </source>
</evidence>
<feature type="region of interest" description="Disordered" evidence="1">
    <location>
        <begin position="1"/>
        <end position="26"/>
    </location>
</feature>